<accession>Q2IGD6</accession>
<name>Q2IGD6_ANADE</name>
<dbReference type="PANTHER" id="PTHR46246:SF1">
    <property type="entry name" value="GUANOSINE-3',5'-BIS(DIPHOSPHATE) 3'-PYROPHOSPHOHYDROLASE MESH1"/>
    <property type="match status" value="1"/>
</dbReference>
<dbReference type="STRING" id="290397.Adeh_3881"/>
<dbReference type="AlphaFoldDB" id="Q2IGD6"/>
<dbReference type="eggNOG" id="COG0317">
    <property type="taxonomic scope" value="Bacteria"/>
</dbReference>
<dbReference type="PANTHER" id="PTHR46246">
    <property type="entry name" value="GUANOSINE-3',5'-BIS(DIPHOSPHATE) 3'-PYROPHOSPHOHYDROLASE MESH1"/>
    <property type="match status" value="1"/>
</dbReference>
<dbReference type="EMBL" id="CP000251">
    <property type="protein sequence ID" value="ABC83645.1"/>
    <property type="molecule type" value="Genomic_DNA"/>
</dbReference>
<dbReference type="InterPro" id="IPR052194">
    <property type="entry name" value="MESH1"/>
</dbReference>
<protein>
    <submittedName>
        <fullName evidence="1">Metal dependent phosphohydrolase</fullName>
    </submittedName>
</protein>
<proteinExistence type="predicted"/>
<dbReference type="GO" id="GO:0008893">
    <property type="term" value="F:guanosine-3',5'-bis(diphosphate) 3'-diphosphatase activity"/>
    <property type="evidence" value="ECO:0007669"/>
    <property type="project" value="TreeGrafter"/>
</dbReference>
<gene>
    <name evidence="1" type="ordered locus">Adeh_3881</name>
</gene>
<sequence length="236" mass="24919">MTDIRCGVSYSCWRWATGPEASVNVPLTQRFISAVAKAHELHATQERPGSGAPYLTHLLGAAANVLHFGGDEDQAIAALLHGVAADGDARAKLETLREAFGARVADLVAGCRDAFDSAEPGWRARKEAYLARLASKPRDVLLVVAADKLDDARAIVTDLRTRGSEAWSRLAGGRNGSLWYYAALAATLARAGVGSIAVALEATLEEMANAAVDCEVDDRVALAEEFGCLALSSIQA</sequence>
<dbReference type="KEGG" id="ade:Adeh_3881"/>
<dbReference type="Pfam" id="PF13328">
    <property type="entry name" value="HD_4"/>
    <property type="match status" value="1"/>
</dbReference>
<evidence type="ECO:0000313" key="2">
    <source>
        <dbReference type="Proteomes" id="UP000001935"/>
    </source>
</evidence>
<organism evidence="1 2">
    <name type="scientific">Anaeromyxobacter dehalogenans (strain 2CP-C)</name>
    <dbReference type="NCBI Taxonomy" id="290397"/>
    <lineage>
        <taxon>Bacteria</taxon>
        <taxon>Pseudomonadati</taxon>
        <taxon>Myxococcota</taxon>
        <taxon>Myxococcia</taxon>
        <taxon>Myxococcales</taxon>
        <taxon>Cystobacterineae</taxon>
        <taxon>Anaeromyxobacteraceae</taxon>
        <taxon>Anaeromyxobacter</taxon>
    </lineage>
</organism>
<dbReference type="Gene3D" id="1.10.3210.10">
    <property type="entry name" value="Hypothetical protein af1432"/>
    <property type="match status" value="1"/>
</dbReference>
<dbReference type="Proteomes" id="UP000001935">
    <property type="component" value="Chromosome"/>
</dbReference>
<evidence type="ECO:0000313" key="1">
    <source>
        <dbReference type="EMBL" id="ABC83645.1"/>
    </source>
</evidence>
<dbReference type="SUPFAM" id="SSF109604">
    <property type="entry name" value="HD-domain/PDEase-like"/>
    <property type="match status" value="1"/>
</dbReference>
<keyword evidence="1" id="KW-0378">Hydrolase</keyword>
<reference evidence="1 2" key="1">
    <citation type="submission" date="2006-01" db="EMBL/GenBank/DDBJ databases">
        <title>Complete sequence of Anaeromyxobacter dehalogenans 2CP-C.</title>
        <authorList>
            <consortium name="US DOE Joint Genome Institute"/>
            <person name="Copeland A."/>
            <person name="Lucas S."/>
            <person name="Lapidus A."/>
            <person name="Barry K."/>
            <person name="Detter J.C."/>
            <person name="Glavina T."/>
            <person name="Hammon N."/>
            <person name="Israni S."/>
            <person name="Pitluck S."/>
            <person name="Brettin T."/>
            <person name="Bruce D."/>
            <person name="Han C."/>
            <person name="Tapia R."/>
            <person name="Gilna P."/>
            <person name="Kiss H."/>
            <person name="Schmutz J."/>
            <person name="Larimer F."/>
            <person name="Land M."/>
            <person name="Kyrpides N."/>
            <person name="Anderson I."/>
            <person name="Sanford R.A."/>
            <person name="Ritalahti K.M."/>
            <person name="Thomas H.S."/>
            <person name="Kirby J.R."/>
            <person name="Zhulin I.B."/>
            <person name="Loeffler F.E."/>
            <person name="Richardson P."/>
        </authorList>
    </citation>
    <scope>NUCLEOTIDE SEQUENCE [LARGE SCALE GENOMIC DNA]</scope>
    <source>
        <strain evidence="1 2">2CP-C</strain>
    </source>
</reference>
<dbReference type="HOGENOM" id="CLU_084517_2_1_7"/>